<proteinExistence type="inferred from homology"/>
<dbReference type="GO" id="GO:0004499">
    <property type="term" value="F:N,N-dimethylaniline monooxygenase activity"/>
    <property type="evidence" value="ECO:0007669"/>
    <property type="project" value="InterPro"/>
</dbReference>
<dbReference type="SUPFAM" id="SSF51905">
    <property type="entry name" value="FAD/NAD(P)-binding domain"/>
    <property type="match status" value="2"/>
</dbReference>
<evidence type="ECO:0008006" key="8">
    <source>
        <dbReference type="Google" id="ProtNLM"/>
    </source>
</evidence>
<dbReference type="InterPro" id="IPR020946">
    <property type="entry name" value="Flavin_mOase-like"/>
</dbReference>
<dbReference type="PRINTS" id="PR00370">
    <property type="entry name" value="FMOXYGENASE"/>
</dbReference>
<dbReference type="EMBL" id="ML119645">
    <property type="protein sequence ID" value="RPA87917.1"/>
    <property type="molecule type" value="Genomic_DNA"/>
</dbReference>
<keyword evidence="3" id="KW-0274">FAD</keyword>
<dbReference type="GO" id="GO:0050660">
    <property type="term" value="F:flavin adenine dinucleotide binding"/>
    <property type="evidence" value="ECO:0007669"/>
    <property type="project" value="InterPro"/>
</dbReference>
<dbReference type="AlphaFoldDB" id="A0A3N4IR60"/>
<dbReference type="STRING" id="1160509.A0A3N4IR60"/>
<protein>
    <recommendedName>
        <fullName evidence="8">FAD/NAD(P)-binding domain-containing protein</fullName>
    </recommendedName>
</protein>
<keyword evidence="7" id="KW-1185">Reference proteome</keyword>
<dbReference type="InterPro" id="IPR000960">
    <property type="entry name" value="Flavin_mOase"/>
</dbReference>
<organism evidence="6 7">
    <name type="scientific">Ascobolus immersus RN42</name>
    <dbReference type="NCBI Taxonomy" id="1160509"/>
    <lineage>
        <taxon>Eukaryota</taxon>
        <taxon>Fungi</taxon>
        <taxon>Dikarya</taxon>
        <taxon>Ascomycota</taxon>
        <taxon>Pezizomycotina</taxon>
        <taxon>Pezizomycetes</taxon>
        <taxon>Pezizales</taxon>
        <taxon>Ascobolaceae</taxon>
        <taxon>Ascobolus</taxon>
    </lineage>
</organism>
<evidence type="ECO:0000256" key="3">
    <source>
        <dbReference type="ARBA" id="ARBA00022827"/>
    </source>
</evidence>
<name>A0A3N4IR60_ASCIM</name>
<evidence type="ECO:0000256" key="4">
    <source>
        <dbReference type="ARBA" id="ARBA00022857"/>
    </source>
</evidence>
<evidence type="ECO:0000313" key="7">
    <source>
        <dbReference type="Proteomes" id="UP000275078"/>
    </source>
</evidence>
<evidence type="ECO:0000256" key="5">
    <source>
        <dbReference type="ARBA" id="ARBA00023002"/>
    </source>
</evidence>
<evidence type="ECO:0000313" key="6">
    <source>
        <dbReference type="EMBL" id="RPA87917.1"/>
    </source>
</evidence>
<dbReference type="GO" id="GO:0050661">
    <property type="term" value="F:NADP binding"/>
    <property type="evidence" value="ECO:0007669"/>
    <property type="project" value="InterPro"/>
</dbReference>
<dbReference type="PANTHER" id="PTHR23023">
    <property type="entry name" value="DIMETHYLANILINE MONOOXYGENASE"/>
    <property type="match status" value="1"/>
</dbReference>
<dbReference type="InterPro" id="IPR036188">
    <property type="entry name" value="FAD/NAD-bd_sf"/>
</dbReference>
<comment type="similarity">
    <text evidence="1">Belongs to the FMO family.</text>
</comment>
<keyword evidence="5" id="KW-0560">Oxidoreductase</keyword>
<dbReference type="Gene3D" id="3.50.50.60">
    <property type="entry name" value="FAD/NAD(P)-binding domain"/>
    <property type="match status" value="2"/>
</dbReference>
<dbReference type="InterPro" id="IPR050346">
    <property type="entry name" value="FMO-like"/>
</dbReference>
<reference evidence="6 7" key="1">
    <citation type="journal article" date="2018" name="Nat. Ecol. Evol.">
        <title>Pezizomycetes genomes reveal the molecular basis of ectomycorrhizal truffle lifestyle.</title>
        <authorList>
            <person name="Murat C."/>
            <person name="Payen T."/>
            <person name="Noel B."/>
            <person name="Kuo A."/>
            <person name="Morin E."/>
            <person name="Chen J."/>
            <person name="Kohler A."/>
            <person name="Krizsan K."/>
            <person name="Balestrini R."/>
            <person name="Da Silva C."/>
            <person name="Montanini B."/>
            <person name="Hainaut M."/>
            <person name="Levati E."/>
            <person name="Barry K.W."/>
            <person name="Belfiori B."/>
            <person name="Cichocki N."/>
            <person name="Clum A."/>
            <person name="Dockter R.B."/>
            <person name="Fauchery L."/>
            <person name="Guy J."/>
            <person name="Iotti M."/>
            <person name="Le Tacon F."/>
            <person name="Lindquist E.A."/>
            <person name="Lipzen A."/>
            <person name="Malagnac F."/>
            <person name="Mello A."/>
            <person name="Molinier V."/>
            <person name="Miyauchi S."/>
            <person name="Poulain J."/>
            <person name="Riccioni C."/>
            <person name="Rubini A."/>
            <person name="Sitrit Y."/>
            <person name="Splivallo R."/>
            <person name="Traeger S."/>
            <person name="Wang M."/>
            <person name="Zifcakova L."/>
            <person name="Wipf D."/>
            <person name="Zambonelli A."/>
            <person name="Paolocci F."/>
            <person name="Nowrousian M."/>
            <person name="Ottonello S."/>
            <person name="Baldrian P."/>
            <person name="Spatafora J.W."/>
            <person name="Henrissat B."/>
            <person name="Nagy L.G."/>
            <person name="Aury J.M."/>
            <person name="Wincker P."/>
            <person name="Grigoriev I.V."/>
            <person name="Bonfante P."/>
            <person name="Martin F.M."/>
        </authorList>
    </citation>
    <scope>NUCLEOTIDE SEQUENCE [LARGE SCALE GENOMIC DNA]</scope>
    <source>
        <strain evidence="6 7">RN42</strain>
    </source>
</reference>
<dbReference type="Proteomes" id="UP000275078">
    <property type="component" value="Unassembled WGS sequence"/>
</dbReference>
<sequence length="482" mass="54261">MSSPSKIRTLILGGGPTALTALHHLSPSLNPVCLSARPSLWTPTYDITAPPKNIPETEVSPMYRSLSTNISKLLMRFNDLRMGEEVPLFPNRGDVERYLNDYERFVIDGLKGSKEFRRGIRVEKIDWKGKGKGWNVTYARIRGDGAGEDRKTEWFSHVVMAAGNYSFPKAIPETPGLEDWLKGGSERISIHSKYFRSPSQFSKSGDPPKRVLLVGSSASGLDISSHFGAASDELIHKPVLRSVRSRPPEKIDGNMGEKSGYWPGNHAIKEVGGIVRFHADGTVEFATGEREPVDVVVWCIGYVFRRPELDLSHGLAKDETLEDVTVETPSGSRFKNFYNHVVFVPDPTLVFLGTPQKVVPFAVTEAQAIYVNSVWTGQTQLPTTEQMREWEKDRLERKGEKGFHWMDGGEDGDYIDHLKDLSNGIGVDWTKRDRWERQNGAIRGEFVKWKVERGKVARTPEELGFEFKTQTAEETEKINQLI</sequence>
<dbReference type="OrthoDB" id="66881at2759"/>
<dbReference type="Pfam" id="PF00743">
    <property type="entry name" value="FMO-like"/>
    <property type="match status" value="2"/>
</dbReference>
<evidence type="ECO:0000256" key="1">
    <source>
        <dbReference type="ARBA" id="ARBA00009183"/>
    </source>
</evidence>
<keyword evidence="2" id="KW-0285">Flavoprotein</keyword>
<gene>
    <name evidence="6" type="ORF">BJ508DRAFT_371428</name>
</gene>
<evidence type="ECO:0000256" key="2">
    <source>
        <dbReference type="ARBA" id="ARBA00022630"/>
    </source>
</evidence>
<keyword evidence="4" id="KW-0521">NADP</keyword>
<accession>A0A3N4IR60</accession>